<feature type="domain" description="DUF1995" evidence="1">
    <location>
        <begin position="5"/>
        <end position="209"/>
    </location>
</feature>
<dbReference type="RefSeq" id="WP_096830059.1">
    <property type="nucleotide sequence ID" value="NZ_NXIB02000023.1"/>
</dbReference>
<name>A0A2G4F3H5_9CYAN</name>
<reference evidence="2" key="1">
    <citation type="submission" date="2017-10" db="EMBL/GenBank/DDBJ databases">
        <title>Draft genome sequence of the planktic cyanobacteria Tychonema bourrellyi isolated from alpine lentic freshwater.</title>
        <authorList>
            <person name="Tett A."/>
            <person name="Armanini F."/>
            <person name="Asnicar F."/>
            <person name="Boscaini A."/>
            <person name="Pasolli E."/>
            <person name="Zolfo M."/>
            <person name="Donati C."/>
            <person name="Salmaso N."/>
            <person name="Segata N."/>
        </authorList>
    </citation>
    <scope>NUCLEOTIDE SEQUENCE</scope>
    <source>
        <strain evidence="2">FEM_GT703</strain>
    </source>
</reference>
<evidence type="ECO:0000313" key="3">
    <source>
        <dbReference type="Proteomes" id="UP000226442"/>
    </source>
</evidence>
<organism evidence="2 3">
    <name type="scientific">Tychonema bourrellyi FEM_GT703</name>
    <dbReference type="NCBI Taxonomy" id="2040638"/>
    <lineage>
        <taxon>Bacteria</taxon>
        <taxon>Bacillati</taxon>
        <taxon>Cyanobacteriota</taxon>
        <taxon>Cyanophyceae</taxon>
        <taxon>Oscillatoriophycideae</taxon>
        <taxon>Oscillatoriales</taxon>
        <taxon>Microcoleaceae</taxon>
        <taxon>Tychonema</taxon>
    </lineage>
</organism>
<dbReference type="Pfam" id="PF09353">
    <property type="entry name" value="DUF1995"/>
    <property type="match status" value="1"/>
</dbReference>
<keyword evidence="3" id="KW-1185">Reference proteome</keyword>
<dbReference type="PANTHER" id="PTHR35509">
    <property type="entry name" value="DOMAIN PROTEIN, PUTATIVE (DUF1995)-RELATED"/>
    <property type="match status" value="1"/>
</dbReference>
<dbReference type="Proteomes" id="UP000226442">
    <property type="component" value="Unassembled WGS sequence"/>
</dbReference>
<comment type="caution">
    <text evidence="2">The sequence shown here is derived from an EMBL/GenBank/DDBJ whole genome shotgun (WGS) entry which is preliminary data.</text>
</comment>
<dbReference type="OrthoDB" id="482920at2"/>
<sequence>MTELPQDLNEAIAQSRIATAAALSDGKTLLQVELVFPEIALQAQSIAEQFLPEFEQIYSGVKVLFPDTGAAALARRDWGKTLFKVTDLGSSRTPVEDKIEPDDQLFLLINPAAVEVAQVERLYIAAGDRPVIILNPRLEDVATIGIGYAGRQLRDRFLNKIESCYYIRPLEDAALFRCYPQPWQVWLETNDEYELISETAQKPVGDDLERILAKALGTADPDSTAPAKPLKKKGFMAELQTFLKALTQ</sequence>
<proteinExistence type="predicted"/>
<dbReference type="EMBL" id="NXIB02000023">
    <property type="protein sequence ID" value="PHX56320.1"/>
    <property type="molecule type" value="Genomic_DNA"/>
</dbReference>
<evidence type="ECO:0000259" key="1">
    <source>
        <dbReference type="Pfam" id="PF09353"/>
    </source>
</evidence>
<accession>A0A2G4F3H5</accession>
<dbReference type="AlphaFoldDB" id="A0A2G4F3H5"/>
<protein>
    <submittedName>
        <fullName evidence="2">DUF1995 domain-containing protein</fullName>
    </submittedName>
</protein>
<evidence type="ECO:0000313" key="2">
    <source>
        <dbReference type="EMBL" id="PHX56320.1"/>
    </source>
</evidence>
<dbReference type="InterPro" id="IPR053021">
    <property type="entry name" value="Chloroplast_ADK"/>
</dbReference>
<dbReference type="InterPro" id="IPR018962">
    <property type="entry name" value="DUF1995"/>
</dbReference>
<gene>
    <name evidence="2" type="ORF">CP500_005910</name>
</gene>
<dbReference type="PANTHER" id="PTHR35509:SF1">
    <property type="entry name" value="DOMAIN PROTEIN, PUTATIVE (DUF1995)-RELATED"/>
    <property type="match status" value="1"/>
</dbReference>